<dbReference type="EMBL" id="RQTK01000395">
    <property type="protein sequence ID" value="RUS80369.1"/>
    <property type="molecule type" value="Genomic_DNA"/>
</dbReference>
<protein>
    <submittedName>
        <fullName evidence="3">Uncharacterized protein</fullName>
    </submittedName>
</protein>
<name>A0A433TFT1_ELYCH</name>
<dbReference type="AlphaFoldDB" id="A0A433TFT1"/>
<keyword evidence="1" id="KW-0812">Transmembrane</keyword>
<evidence type="ECO:0000256" key="1">
    <source>
        <dbReference type="SAM" id="Phobius"/>
    </source>
</evidence>
<dbReference type="Proteomes" id="UP000271974">
    <property type="component" value="Unassembled WGS sequence"/>
</dbReference>
<feature type="signal peptide" evidence="2">
    <location>
        <begin position="1"/>
        <end position="18"/>
    </location>
</feature>
<proteinExistence type="predicted"/>
<keyword evidence="4" id="KW-1185">Reference proteome</keyword>
<feature type="chain" id="PRO_5019480351" evidence="2">
    <location>
        <begin position="19"/>
        <end position="102"/>
    </location>
</feature>
<keyword evidence="1" id="KW-0472">Membrane</keyword>
<accession>A0A433TFT1</accession>
<sequence>MFWIALTLLIMFIFHNFSHHFEPEKKSNFNQDETKLLYLLYFYADIHLFMMAHKIILCTIMLLKNELCVCPFVFIFSMHKFCLCSLKFHLNFCYKHKVCILF</sequence>
<organism evidence="3 4">
    <name type="scientific">Elysia chlorotica</name>
    <name type="common">Eastern emerald elysia</name>
    <name type="synonym">Sea slug</name>
    <dbReference type="NCBI Taxonomy" id="188477"/>
    <lineage>
        <taxon>Eukaryota</taxon>
        <taxon>Metazoa</taxon>
        <taxon>Spiralia</taxon>
        <taxon>Lophotrochozoa</taxon>
        <taxon>Mollusca</taxon>
        <taxon>Gastropoda</taxon>
        <taxon>Heterobranchia</taxon>
        <taxon>Euthyneura</taxon>
        <taxon>Panpulmonata</taxon>
        <taxon>Sacoglossa</taxon>
        <taxon>Placobranchoidea</taxon>
        <taxon>Plakobranchidae</taxon>
        <taxon>Elysia</taxon>
    </lineage>
</organism>
<gene>
    <name evidence="3" type="ORF">EGW08_011866</name>
</gene>
<evidence type="ECO:0000313" key="4">
    <source>
        <dbReference type="Proteomes" id="UP000271974"/>
    </source>
</evidence>
<keyword evidence="2" id="KW-0732">Signal</keyword>
<reference evidence="3 4" key="1">
    <citation type="submission" date="2019-01" db="EMBL/GenBank/DDBJ databases">
        <title>A draft genome assembly of the solar-powered sea slug Elysia chlorotica.</title>
        <authorList>
            <person name="Cai H."/>
            <person name="Li Q."/>
            <person name="Fang X."/>
            <person name="Li J."/>
            <person name="Curtis N.E."/>
            <person name="Altenburger A."/>
            <person name="Shibata T."/>
            <person name="Feng M."/>
            <person name="Maeda T."/>
            <person name="Schwartz J.A."/>
            <person name="Shigenobu S."/>
            <person name="Lundholm N."/>
            <person name="Nishiyama T."/>
            <person name="Yang H."/>
            <person name="Hasebe M."/>
            <person name="Li S."/>
            <person name="Pierce S.K."/>
            <person name="Wang J."/>
        </authorList>
    </citation>
    <scope>NUCLEOTIDE SEQUENCE [LARGE SCALE GENOMIC DNA]</scope>
    <source>
        <strain evidence="3">EC2010</strain>
        <tissue evidence="3">Whole organism of an adult</tissue>
    </source>
</reference>
<evidence type="ECO:0000256" key="2">
    <source>
        <dbReference type="SAM" id="SignalP"/>
    </source>
</evidence>
<feature type="transmembrane region" description="Helical" evidence="1">
    <location>
        <begin position="42"/>
        <end position="63"/>
    </location>
</feature>
<evidence type="ECO:0000313" key="3">
    <source>
        <dbReference type="EMBL" id="RUS80369.1"/>
    </source>
</evidence>
<keyword evidence="1" id="KW-1133">Transmembrane helix</keyword>
<comment type="caution">
    <text evidence="3">The sequence shown here is derived from an EMBL/GenBank/DDBJ whole genome shotgun (WGS) entry which is preliminary data.</text>
</comment>